<comment type="subcellular location">
    <subcellularLocation>
        <location evidence="1">Nucleus</location>
    </subcellularLocation>
</comment>
<evidence type="ECO:0000256" key="2">
    <source>
        <dbReference type="ARBA" id="ARBA00022473"/>
    </source>
</evidence>
<evidence type="ECO:0000256" key="3">
    <source>
        <dbReference type="ARBA" id="ARBA00022491"/>
    </source>
</evidence>
<dbReference type="GO" id="GO:0060562">
    <property type="term" value="P:epithelial tube morphogenesis"/>
    <property type="evidence" value="ECO:0007669"/>
    <property type="project" value="UniProtKB-ARBA"/>
</dbReference>
<keyword evidence="3" id="KW-0678">Repressor</keyword>
<dbReference type="GO" id="GO:0000981">
    <property type="term" value="F:DNA-binding transcription factor activity, RNA polymerase II-specific"/>
    <property type="evidence" value="ECO:0007669"/>
    <property type="project" value="TreeGrafter"/>
</dbReference>
<dbReference type="InterPro" id="IPR050527">
    <property type="entry name" value="Snail/Krueppel_Znf"/>
</dbReference>
<evidence type="ECO:0000313" key="16">
    <source>
        <dbReference type="EnsemblMetazoa" id="SMAR001314-PA"/>
    </source>
</evidence>
<dbReference type="HOGENOM" id="CLU_995055_0_0_1"/>
<feature type="domain" description="C2H2-type" evidence="15">
    <location>
        <begin position="215"/>
        <end position="242"/>
    </location>
</feature>
<dbReference type="GO" id="GO:0055059">
    <property type="term" value="P:asymmetric neuroblast division"/>
    <property type="evidence" value="ECO:0007669"/>
    <property type="project" value="UniProtKB-ARBA"/>
</dbReference>
<feature type="domain" description="C2H2-type" evidence="15">
    <location>
        <begin position="243"/>
        <end position="271"/>
    </location>
</feature>
<protein>
    <recommendedName>
        <fullName evidence="15">C2H2-type domain-containing protein</fullName>
    </recommendedName>
</protein>
<accession>T1IK77</accession>
<reference evidence="17" key="1">
    <citation type="submission" date="2011-05" db="EMBL/GenBank/DDBJ databases">
        <authorList>
            <person name="Richards S.R."/>
            <person name="Qu J."/>
            <person name="Jiang H."/>
            <person name="Jhangiani S.N."/>
            <person name="Agravi P."/>
            <person name="Goodspeed R."/>
            <person name="Gross S."/>
            <person name="Mandapat C."/>
            <person name="Jackson L."/>
            <person name="Mathew T."/>
            <person name="Pu L."/>
            <person name="Thornton R."/>
            <person name="Saada N."/>
            <person name="Wilczek-Boney K.B."/>
            <person name="Lee S."/>
            <person name="Kovar C."/>
            <person name="Wu Y."/>
            <person name="Scherer S.E."/>
            <person name="Worley K.C."/>
            <person name="Muzny D.M."/>
            <person name="Gibbs R."/>
        </authorList>
    </citation>
    <scope>NUCLEOTIDE SEQUENCE</scope>
    <source>
        <strain evidence="17">Brora</strain>
    </source>
</reference>
<sequence>MAQSHGPTIPAFQLHLPLSLLPSNRFARFLHPALPSCPTPKGRLTCRTAFLHRRSRRLALSPQKTGALNSTTCQCQQRQRQCIVLPLPNVVLEGGEQAGIARQCPGDSEFGPRRGNGGFKKRGSREAPRYQCSDCSKSYSTMSGLSKHQQFHCVTQAKKSFGCKYCDKVYVSLGALKMHIRTHTLPCKCKLCGKAFSRPWLLQGHVRTHTGEKPFACQHCNRAFADRSNLRAHLQTHSDVKKYSCKSCSKTFSRMSLLLKHEDGGCSGSKDEGMMTQVPR</sequence>
<evidence type="ECO:0000256" key="13">
    <source>
        <dbReference type="PROSITE-ProRule" id="PRU00042"/>
    </source>
</evidence>
<dbReference type="STRING" id="126957.T1IK77"/>
<keyword evidence="7" id="KW-0862">Zinc</keyword>
<keyword evidence="6 13" id="KW-0863">Zinc-finger</keyword>
<keyword evidence="2" id="KW-0217">Developmental protein</keyword>
<reference evidence="16" key="2">
    <citation type="submission" date="2015-02" db="UniProtKB">
        <authorList>
            <consortium name="EnsemblMetazoa"/>
        </authorList>
    </citation>
    <scope>IDENTIFICATION</scope>
</reference>
<dbReference type="EMBL" id="JH430443">
    <property type="status" value="NOT_ANNOTATED_CDS"/>
    <property type="molecule type" value="Genomic_DNA"/>
</dbReference>
<dbReference type="PANTHER" id="PTHR24388">
    <property type="entry name" value="ZINC FINGER PROTEIN"/>
    <property type="match status" value="1"/>
</dbReference>
<evidence type="ECO:0000256" key="12">
    <source>
        <dbReference type="ARBA" id="ARBA00037948"/>
    </source>
</evidence>
<dbReference type="PROSITE" id="PS50157">
    <property type="entry name" value="ZINC_FINGER_C2H2_2"/>
    <property type="match status" value="5"/>
</dbReference>
<evidence type="ECO:0000256" key="8">
    <source>
        <dbReference type="ARBA" id="ARBA00023015"/>
    </source>
</evidence>
<dbReference type="GO" id="GO:0005634">
    <property type="term" value="C:nucleus"/>
    <property type="evidence" value="ECO:0007669"/>
    <property type="project" value="UniProtKB-SubCell"/>
</dbReference>
<keyword evidence="11" id="KW-0539">Nucleus</keyword>
<name>T1IK77_STRMM</name>
<feature type="domain" description="C2H2-type" evidence="15">
    <location>
        <begin position="130"/>
        <end position="157"/>
    </location>
</feature>
<keyword evidence="5" id="KW-0677">Repeat</keyword>
<organism evidence="16 17">
    <name type="scientific">Strigamia maritima</name>
    <name type="common">European centipede</name>
    <name type="synonym">Geophilus maritimus</name>
    <dbReference type="NCBI Taxonomy" id="126957"/>
    <lineage>
        <taxon>Eukaryota</taxon>
        <taxon>Metazoa</taxon>
        <taxon>Ecdysozoa</taxon>
        <taxon>Arthropoda</taxon>
        <taxon>Myriapoda</taxon>
        <taxon>Chilopoda</taxon>
        <taxon>Pleurostigmophora</taxon>
        <taxon>Geophilomorpha</taxon>
        <taxon>Linotaeniidae</taxon>
        <taxon>Strigamia</taxon>
    </lineage>
</organism>
<feature type="domain" description="C2H2-type" evidence="15">
    <location>
        <begin position="187"/>
        <end position="214"/>
    </location>
</feature>
<evidence type="ECO:0000256" key="10">
    <source>
        <dbReference type="ARBA" id="ARBA00023163"/>
    </source>
</evidence>
<dbReference type="OMA" id="DSEFGPR"/>
<dbReference type="GO" id="GO:0000978">
    <property type="term" value="F:RNA polymerase II cis-regulatory region sequence-specific DNA binding"/>
    <property type="evidence" value="ECO:0007669"/>
    <property type="project" value="TreeGrafter"/>
</dbReference>
<evidence type="ECO:0000256" key="1">
    <source>
        <dbReference type="ARBA" id="ARBA00004123"/>
    </source>
</evidence>
<dbReference type="FunFam" id="3.30.160.60:FF:001114">
    <property type="entry name" value="Zinc finger protein SNAI2"/>
    <property type="match status" value="1"/>
</dbReference>
<comment type="similarity">
    <text evidence="12">Belongs to the snail C2H2-type zinc-finger protein family.</text>
</comment>
<evidence type="ECO:0000256" key="14">
    <source>
        <dbReference type="SAM" id="MobiDB-lite"/>
    </source>
</evidence>
<dbReference type="FunFam" id="3.30.160.60:FF:000207">
    <property type="entry name" value="zinc finger protein SNAI2"/>
    <property type="match status" value="1"/>
</dbReference>
<keyword evidence="8" id="KW-0805">Transcription regulation</keyword>
<keyword evidence="4" id="KW-0479">Metal-binding</keyword>
<feature type="domain" description="C2H2-type" evidence="15">
    <location>
        <begin position="161"/>
        <end position="184"/>
    </location>
</feature>
<dbReference type="GO" id="GO:0008270">
    <property type="term" value="F:zinc ion binding"/>
    <property type="evidence" value="ECO:0007669"/>
    <property type="project" value="UniProtKB-KW"/>
</dbReference>
<evidence type="ECO:0000256" key="5">
    <source>
        <dbReference type="ARBA" id="ARBA00022737"/>
    </source>
</evidence>
<feature type="region of interest" description="Disordered" evidence="14">
    <location>
        <begin position="103"/>
        <end position="125"/>
    </location>
</feature>
<evidence type="ECO:0000256" key="9">
    <source>
        <dbReference type="ARBA" id="ARBA00023125"/>
    </source>
</evidence>
<dbReference type="EnsemblMetazoa" id="SMAR001314-RA">
    <property type="protein sequence ID" value="SMAR001314-PA"/>
    <property type="gene ID" value="SMAR001314"/>
</dbReference>
<keyword evidence="17" id="KW-1185">Reference proteome</keyword>
<dbReference type="Pfam" id="PF00096">
    <property type="entry name" value="zf-C2H2"/>
    <property type="match status" value="5"/>
</dbReference>
<evidence type="ECO:0000256" key="6">
    <source>
        <dbReference type="ARBA" id="ARBA00022771"/>
    </source>
</evidence>
<dbReference type="FunFam" id="3.30.160.60:FF:000043">
    <property type="entry name" value="Scratch family zinc finger 2"/>
    <property type="match status" value="1"/>
</dbReference>
<dbReference type="SUPFAM" id="SSF57667">
    <property type="entry name" value="beta-beta-alpha zinc fingers"/>
    <property type="match status" value="4"/>
</dbReference>
<evidence type="ECO:0000256" key="4">
    <source>
        <dbReference type="ARBA" id="ARBA00022723"/>
    </source>
</evidence>
<dbReference type="InterPro" id="IPR036236">
    <property type="entry name" value="Znf_C2H2_sf"/>
</dbReference>
<keyword evidence="9" id="KW-0238">DNA-binding</keyword>
<dbReference type="InterPro" id="IPR013087">
    <property type="entry name" value="Znf_C2H2_type"/>
</dbReference>
<dbReference type="PROSITE" id="PS00028">
    <property type="entry name" value="ZINC_FINGER_C2H2_1"/>
    <property type="match status" value="4"/>
</dbReference>
<dbReference type="GO" id="GO:2000177">
    <property type="term" value="P:regulation of neural precursor cell proliferation"/>
    <property type="evidence" value="ECO:0007669"/>
    <property type="project" value="UniProtKB-ARBA"/>
</dbReference>
<keyword evidence="10" id="KW-0804">Transcription</keyword>
<dbReference type="Proteomes" id="UP000014500">
    <property type="component" value="Unassembled WGS sequence"/>
</dbReference>
<proteinExistence type="inferred from homology"/>
<dbReference type="AlphaFoldDB" id="T1IK77"/>
<evidence type="ECO:0000259" key="15">
    <source>
        <dbReference type="PROSITE" id="PS50157"/>
    </source>
</evidence>
<dbReference type="SMART" id="SM00355">
    <property type="entry name" value="ZnF_C2H2"/>
    <property type="match status" value="5"/>
</dbReference>
<evidence type="ECO:0000256" key="11">
    <source>
        <dbReference type="ARBA" id="ARBA00023242"/>
    </source>
</evidence>
<evidence type="ECO:0000256" key="7">
    <source>
        <dbReference type="ARBA" id="ARBA00022833"/>
    </source>
</evidence>
<dbReference type="eggNOG" id="KOG2462">
    <property type="taxonomic scope" value="Eukaryota"/>
</dbReference>
<dbReference type="PANTHER" id="PTHR24388:SF54">
    <property type="entry name" value="PROTEIN ESCARGOT"/>
    <property type="match status" value="1"/>
</dbReference>
<dbReference type="Gene3D" id="3.30.160.60">
    <property type="entry name" value="Classic Zinc Finger"/>
    <property type="match status" value="4"/>
</dbReference>
<dbReference type="PhylomeDB" id="T1IK77"/>
<evidence type="ECO:0000313" key="17">
    <source>
        <dbReference type="Proteomes" id="UP000014500"/>
    </source>
</evidence>
<dbReference type="FunFam" id="3.30.160.60:FF:000085">
    <property type="entry name" value="Snail zinc finger protein"/>
    <property type="match status" value="1"/>
</dbReference>